<name>A0ABV6K424_9LACO</name>
<evidence type="ECO:0000313" key="2">
    <source>
        <dbReference type="Proteomes" id="UP001589855"/>
    </source>
</evidence>
<dbReference type="EMBL" id="JBHLUK010000068">
    <property type="protein sequence ID" value="MFC0424208.1"/>
    <property type="molecule type" value="Genomic_DNA"/>
</dbReference>
<gene>
    <name evidence="1" type="ORF">ACFFGS_08770</name>
</gene>
<protein>
    <recommendedName>
        <fullName evidence="3">Mobile element protein</fullName>
    </recommendedName>
</protein>
<comment type="caution">
    <text evidence="1">The sequence shown here is derived from an EMBL/GenBank/DDBJ whole genome shotgun (WGS) entry which is preliminary data.</text>
</comment>
<reference evidence="1 2" key="1">
    <citation type="submission" date="2024-09" db="EMBL/GenBank/DDBJ databases">
        <authorList>
            <person name="Sun Q."/>
            <person name="Mori K."/>
        </authorList>
    </citation>
    <scope>NUCLEOTIDE SEQUENCE [LARGE SCALE GENOMIC DNA]</scope>
    <source>
        <strain evidence="1 2">TBRC 4575</strain>
    </source>
</reference>
<accession>A0ABV6K424</accession>
<proteinExistence type="predicted"/>
<sequence length="45" mass="5052">MKELSTSTFGTIEACGRRAVYQVLVKLKMKAKKVQILECFNAIGF</sequence>
<keyword evidence="2" id="KW-1185">Reference proteome</keyword>
<dbReference type="Proteomes" id="UP001589855">
    <property type="component" value="Unassembled WGS sequence"/>
</dbReference>
<evidence type="ECO:0008006" key="3">
    <source>
        <dbReference type="Google" id="ProtNLM"/>
    </source>
</evidence>
<evidence type="ECO:0000313" key="1">
    <source>
        <dbReference type="EMBL" id="MFC0424208.1"/>
    </source>
</evidence>
<organism evidence="1 2">
    <name type="scientific">Lactiplantibacillus plajomi</name>
    <dbReference type="NCBI Taxonomy" id="1457217"/>
    <lineage>
        <taxon>Bacteria</taxon>
        <taxon>Bacillati</taxon>
        <taxon>Bacillota</taxon>
        <taxon>Bacilli</taxon>
        <taxon>Lactobacillales</taxon>
        <taxon>Lactobacillaceae</taxon>
        <taxon>Lactiplantibacillus</taxon>
    </lineage>
</organism>